<dbReference type="InterPro" id="IPR042561">
    <property type="entry name" value="Exo84_C_1"/>
</dbReference>
<feature type="region of interest" description="Disordered" evidence="4">
    <location>
        <begin position="1"/>
        <end position="41"/>
    </location>
</feature>
<accession>B9SKQ2</accession>
<dbReference type="GO" id="GO:0006893">
    <property type="term" value="P:Golgi to plasma membrane transport"/>
    <property type="evidence" value="ECO:0000318"/>
    <property type="project" value="GO_Central"/>
</dbReference>
<proteinExistence type="inferred from homology"/>
<evidence type="ECO:0000313" key="6">
    <source>
        <dbReference type="EMBL" id="EEF35849.1"/>
    </source>
</evidence>
<dbReference type="GO" id="GO:0000145">
    <property type="term" value="C:exocyst"/>
    <property type="evidence" value="ECO:0000318"/>
    <property type="project" value="GO_Central"/>
</dbReference>
<dbReference type="InterPro" id="IPR032403">
    <property type="entry name" value="Exo84_C"/>
</dbReference>
<keyword evidence="2" id="KW-0813">Transport</keyword>
<evidence type="ECO:0000256" key="4">
    <source>
        <dbReference type="SAM" id="MobiDB-lite"/>
    </source>
</evidence>
<dbReference type="eggNOG" id="KOG2215">
    <property type="taxonomic scope" value="Eukaryota"/>
</dbReference>
<dbReference type="PANTHER" id="PTHR21426:SF13">
    <property type="entry name" value="OS08G0566700 PROTEIN"/>
    <property type="match status" value="1"/>
</dbReference>
<dbReference type="Proteomes" id="UP000008311">
    <property type="component" value="Unassembled WGS sequence"/>
</dbReference>
<evidence type="ECO:0000313" key="7">
    <source>
        <dbReference type="Proteomes" id="UP000008311"/>
    </source>
</evidence>
<evidence type="ECO:0000256" key="3">
    <source>
        <dbReference type="ARBA" id="ARBA00022483"/>
    </source>
</evidence>
<dbReference type="PANTHER" id="PTHR21426">
    <property type="entry name" value="EXOCYST COMPLEX COMPONENT 8"/>
    <property type="match status" value="1"/>
</dbReference>
<dbReference type="InParanoid" id="B9SKQ2"/>
<dbReference type="InterPro" id="IPR033961">
    <property type="entry name" value="Exo84"/>
</dbReference>
<feature type="domain" description="Exocyst component Exo84 C-terminal" evidence="5">
    <location>
        <begin position="162"/>
        <end position="363"/>
    </location>
</feature>
<name>B9SKQ2_RICCO</name>
<dbReference type="STRING" id="3988.B9SKQ2"/>
<gene>
    <name evidence="6" type="ORF">RCOM_0543270</name>
</gene>
<dbReference type="Pfam" id="PF16528">
    <property type="entry name" value="Exo84_C"/>
    <property type="match status" value="1"/>
</dbReference>
<feature type="compositionally biased region" description="Low complexity" evidence="4">
    <location>
        <begin position="24"/>
        <end position="34"/>
    </location>
</feature>
<dbReference type="SUPFAM" id="SSF74788">
    <property type="entry name" value="Cullin repeat-like"/>
    <property type="match status" value="1"/>
</dbReference>
<keyword evidence="3" id="KW-0268">Exocytosis</keyword>
<dbReference type="Gene3D" id="1.20.58.1210">
    <property type="entry name" value="Exo84p, N-terminal helical domain"/>
    <property type="match status" value="1"/>
</dbReference>
<evidence type="ECO:0000256" key="2">
    <source>
        <dbReference type="ARBA" id="ARBA00022448"/>
    </source>
</evidence>
<dbReference type="GO" id="GO:0008104">
    <property type="term" value="P:intracellular protein localization"/>
    <property type="evidence" value="ECO:0000318"/>
    <property type="project" value="GO_Central"/>
</dbReference>
<dbReference type="InterPro" id="IPR042560">
    <property type="entry name" value="Exo84_C_2"/>
</dbReference>
<evidence type="ECO:0000259" key="5">
    <source>
        <dbReference type="Pfam" id="PF16528"/>
    </source>
</evidence>
<dbReference type="AlphaFoldDB" id="B9SKQ2"/>
<dbReference type="InterPro" id="IPR016159">
    <property type="entry name" value="Cullin_repeat-like_dom_sf"/>
</dbReference>
<sequence length="804" mass="91252">MESSTVSSTFRFRDHHQPEEATESDTSSGISSVSSDRDEESELESMTGEVDWVACFQSPLQLEYGIRRLCMEFLEIKEASDEDFYRNIFANYSAFIGIHEEVKDIEKKLMQLRTHVAMQKMLVKDLTDGLYLKVLSVQTMDSISEELICDESLPLNELEVHISNVSETLDVLLSENRADEAIAILEMEQENLQNVQYEDDTSSDVLMLYNNAISERKEMLILQLARVAENSRTSASELHKALVGICRLGQSHLATRLLLKYYHSRIASGIHNLQSSKSCLQGVYIRELSRFVFSMISQAARSFMMLYGETSAYASEFMQWIHEEIEVFAVSFTKYVKSISEISGGLSTAVEAVQFATSYCCQLETQRLVLQPLLIKHLRTCMENILAEHIEHFKKVISIFTASDAWVLGRYLVSGILNEGYSYVVVGQEPEYCLLTNSGRKFVTLLQAISKDVTPLAALQMEGSILAGLSDLFMEYITILEEAITCDVNMSEKSGFRVILAESVPQQVSILANLSTLEIFFSNTVRSIFRGTNCIDSEKIKIHRVGFPDQEVDSCVMFIQEASTRLKAQVFKQFIDRVLSPEVCKLTPEMWVDSENRSRLFNGLLPSSVFQSAKGILPIGFDFLVRQVLFLELRKLNKLSEDDIFEAKWLMQLIRELIEAIFAWISSNKKIWETDKGDLNFQHPEISDQFVLDMHFLVEAIKYGEYFSKDPLVPATLMKEAINSAGLDPFRDIYDDGWAMKAATEAVEKLLEIEKTELLLEDEAAEDLAVPSKNHFEHASDTFQDAARSSLDIFSSSEEDDEKI</sequence>
<dbReference type="EMBL" id="EQ974003">
    <property type="protein sequence ID" value="EEF35849.1"/>
    <property type="molecule type" value="Genomic_DNA"/>
</dbReference>
<protein>
    <recommendedName>
        <fullName evidence="5">Exocyst component Exo84 C-terminal domain-containing protein</fullName>
    </recommendedName>
</protein>
<organism evidence="6 7">
    <name type="scientific">Ricinus communis</name>
    <name type="common">Castor bean</name>
    <dbReference type="NCBI Taxonomy" id="3988"/>
    <lineage>
        <taxon>Eukaryota</taxon>
        <taxon>Viridiplantae</taxon>
        <taxon>Streptophyta</taxon>
        <taxon>Embryophyta</taxon>
        <taxon>Tracheophyta</taxon>
        <taxon>Spermatophyta</taxon>
        <taxon>Magnoliopsida</taxon>
        <taxon>eudicotyledons</taxon>
        <taxon>Gunneridae</taxon>
        <taxon>Pentapetalae</taxon>
        <taxon>rosids</taxon>
        <taxon>fabids</taxon>
        <taxon>Malpighiales</taxon>
        <taxon>Euphorbiaceae</taxon>
        <taxon>Acalyphoideae</taxon>
        <taxon>Acalypheae</taxon>
        <taxon>Ricinus</taxon>
    </lineage>
</organism>
<keyword evidence="7" id="KW-1185">Reference proteome</keyword>
<reference evidence="7" key="1">
    <citation type="journal article" date="2010" name="Nat. Biotechnol.">
        <title>Draft genome sequence of the oilseed species Ricinus communis.</title>
        <authorList>
            <person name="Chan A.P."/>
            <person name="Crabtree J."/>
            <person name="Zhao Q."/>
            <person name="Lorenzi H."/>
            <person name="Orvis J."/>
            <person name="Puiu D."/>
            <person name="Melake-Berhan A."/>
            <person name="Jones K.M."/>
            <person name="Redman J."/>
            <person name="Chen G."/>
            <person name="Cahoon E.B."/>
            <person name="Gedil M."/>
            <person name="Stanke M."/>
            <person name="Haas B.J."/>
            <person name="Wortman J.R."/>
            <person name="Fraser-Liggett C.M."/>
            <person name="Ravel J."/>
            <person name="Rabinowicz P.D."/>
        </authorList>
    </citation>
    <scope>NUCLEOTIDE SEQUENCE [LARGE SCALE GENOMIC DNA]</scope>
    <source>
        <strain evidence="7">cv. Hale</strain>
    </source>
</reference>
<comment type="similarity">
    <text evidence="1">Belongs to the EXO84 family.</text>
</comment>
<dbReference type="GO" id="GO:0006887">
    <property type="term" value="P:exocytosis"/>
    <property type="evidence" value="ECO:0007669"/>
    <property type="project" value="UniProtKB-KW"/>
</dbReference>
<evidence type="ECO:0000256" key="1">
    <source>
        <dbReference type="ARBA" id="ARBA00007210"/>
    </source>
</evidence>
<feature type="compositionally biased region" description="Polar residues" evidence="4">
    <location>
        <begin position="1"/>
        <end position="10"/>
    </location>
</feature>
<dbReference type="Gene3D" id="1.20.58.1220">
    <property type="entry name" value="Exo84p, C-terminal helical domain"/>
    <property type="match status" value="1"/>
</dbReference>